<organism evidence="2 3">
    <name type="scientific">Microbacterium croceum</name>
    <dbReference type="NCBI Taxonomy" id="2851645"/>
    <lineage>
        <taxon>Bacteria</taxon>
        <taxon>Bacillati</taxon>
        <taxon>Actinomycetota</taxon>
        <taxon>Actinomycetes</taxon>
        <taxon>Micrococcales</taxon>
        <taxon>Microbacteriaceae</taxon>
        <taxon>Microbacterium</taxon>
    </lineage>
</organism>
<gene>
    <name evidence="2" type="ORF">KZC51_04600</name>
</gene>
<feature type="transmembrane region" description="Helical" evidence="1">
    <location>
        <begin position="59"/>
        <end position="82"/>
    </location>
</feature>
<evidence type="ECO:0000256" key="1">
    <source>
        <dbReference type="SAM" id="Phobius"/>
    </source>
</evidence>
<feature type="transmembrane region" description="Helical" evidence="1">
    <location>
        <begin position="94"/>
        <end position="114"/>
    </location>
</feature>
<accession>A0ABT0FBI6</accession>
<keyword evidence="1" id="KW-0812">Transmembrane</keyword>
<keyword evidence="1" id="KW-1133">Transmembrane helix</keyword>
<name>A0ABT0FBI6_9MICO</name>
<evidence type="ECO:0000313" key="3">
    <source>
        <dbReference type="Proteomes" id="UP001300096"/>
    </source>
</evidence>
<comment type="caution">
    <text evidence="2">The sequence shown here is derived from an EMBL/GenBank/DDBJ whole genome shotgun (WGS) entry which is preliminary data.</text>
</comment>
<dbReference type="RefSeq" id="WP_247628834.1">
    <property type="nucleotide sequence ID" value="NZ_JAHWXN010000001.1"/>
</dbReference>
<proteinExistence type="predicted"/>
<keyword evidence="1" id="KW-0472">Membrane</keyword>
<sequence length="262" mass="28272">MTHEMTPRSYVEAQERWSPASWWHLESHLFRDEPEVRMALWFRAPADARRAFAARHFSLGGLLLSLAEIASLLLPALALVTLVSRHWVDGQPDLVRSGVLAGLAAALSVVGMIARRSRPEGVDARTERLVAVVHIVPSLIVLVLGVMFLTSGAVDGSAAWALAGPVIDIALSVVRWRRNRPAADAAAERASKEDVRLDRALATIAPERSVALRAELHEALKLASARGLVGPEETSRAERAPFGRLGVTMAPARPPVADVAHG</sequence>
<keyword evidence="3" id="KW-1185">Reference proteome</keyword>
<dbReference type="Proteomes" id="UP001300096">
    <property type="component" value="Unassembled WGS sequence"/>
</dbReference>
<reference evidence="2 3" key="1">
    <citation type="submission" date="2021-06" db="EMBL/GenBank/DDBJ databases">
        <title>Genome-based taxonomic framework of Microbacterium strains isolated from marine environment, the description of four new species and reclassification of four preexisting species.</title>
        <authorList>
            <person name="Lee S.D."/>
            <person name="Kim S.-M."/>
            <person name="Byeon Y.-S."/>
            <person name="Yang H.L."/>
            <person name="Kim I.S."/>
        </authorList>
    </citation>
    <scope>NUCLEOTIDE SEQUENCE [LARGE SCALE GENOMIC DNA]</scope>
    <source>
        <strain evidence="2 3">SSW1-49</strain>
    </source>
</reference>
<protein>
    <recommendedName>
        <fullName evidence="4">Integral membrane protein</fullName>
    </recommendedName>
</protein>
<evidence type="ECO:0000313" key="2">
    <source>
        <dbReference type="EMBL" id="MCK2035411.1"/>
    </source>
</evidence>
<feature type="transmembrane region" description="Helical" evidence="1">
    <location>
        <begin position="129"/>
        <end position="151"/>
    </location>
</feature>
<feature type="transmembrane region" description="Helical" evidence="1">
    <location>
        <begin position="157"/>
        <end position="174"/>
    </location>
</feature>
<evidence type="ECO:0008006" key="4">
    <source>
        <dbReference type="Google" id="ProtNLM"/>
    </source>
</evidence>
<dbReference type="EMBL" id="JAHWXN010000001">
    <property type="protein sequence ID" value="MCK2035411.1"/>
    <property type="molecule type" value="Genomic_DNA"/>
</dbReference>